<evidence type="ECO:0000256" key="2">
    <source>
        <dbReference type="ARBA" id="ARBA00012961"/>
    </source>
</evidence>
<keyword evidence="5 9" id="KW-0547">Nucleotide-binding</keyword>
<gene>
    <name evidence="9" type="primary">gmk</name>
    <name evidence="11" type="ORF">LNAT_P1052</name>
</gene>
<keyword evidence="12" id="KW-1185">Reference proteome</keyword>
<comment type="similarity">
    <text evidence="1 9">Belongs to the guanylate kinase family.</text>
</comment>
<dbReference type="SUPFAM" id="SSF52540">
    <property type="entry name" value="P-loop containing nucleoside triphosphate hydrolases"/>
    <property type="match status" value="1"/>
</dbReference>
<dbReference type="PANTHER" id="PTHR23117:SF13">
    <property type="entry name" value="GUANYLATE KINASE"/>
    <property type="match status" value="1"/>
</dbReference>
<dbReference type="PROSITE" id="PS00856">
    <property type="entry name" value="GUANYLATE_KINASE_1"/>
    <property type="match status" value="1"/>
</dbReference>
<evidence type="ECO:0000256" key="4">
    <source>
        <dbReference type="ARBA" id="ARBA00022679"/>
    </source>
</evidence>
<keyword evidence="4 9" id="KW-0808">Transferase</keyword>
<dbReference type="SMART" id="SM00072">
    <property type="entry name" value="GuKc"/>
    <property type="match status" value="1"/>
</dbReference>
<comment type="subcellular location">
    <subcellularLocation>
        <location evidence="9">Cytoplasm</location>
    </subcellularLocation>
</comment>
<dbReference type="InterPro" id="IPR017665">
    <property type="entry name" value="Guanylate_kinase"/>
</dbReference>
<dbReference type="FunFam" id="3.30.63.10:FF:000002">
    <property type="entry name" value="Guanylate kinase 1"/>
    <property type="match status" value="1"/>
</dbReference>
<name>A0A292YFC5_9BACT</name>
<dbReference type="Pfam" id="PF00625">
    <property type="entry name" value="Guanylate_kin"/>
    <property type="match status" value="1"/>
</dbReference>
<evidence type="ECO:0000256" key="6">
    <source>
        <dbReference type="ARBA" id="ARBA00022777"/>
    </source>
</evidence>
<comment type="function">
    <text evidence="9">Essential for recycling GMP and indirectly, cGMP.</text>
</comment>
<dbReference type="InterPro" id="IPR008145">
    <property type="entry name" value="GK/Ca_channel_bsu"/>
</dbReference>
<evidence type="ECO:0000256" key="7">
    <source>
        <dbReference type="ARBA" id="ARBA00022840"/>
    </source>
</evidence>
<dbReference type="NCBIfam" id="TIGR03263">
    <property type="entry name" value="guanyl_kin"/>
    <property type="match status" value="1"/>
</dbReference>
<evidence type="ECO:0000256" key="3">
    <source>
        <dbReference type="ARBA" id="ARBA00016296"/>
    </source>
</evidence>
<dbReference type="EC" id="2.7.4.8" evidence="2 9"/>
<organism evidence="11 12">
    <name type="scientific">Lebetimonas natsushimae</name>
    <dbReference type="NCBI Taxonomy" id="1936991"/>
    <lineage>
        <taxon>Bacteria</taxon>
        <taxon>Pseudomonadati</taxon>
        <taxon>Campylobacterota</taxon>
        <taxon>Epsilonproteobacteria</taxon>
        <taxon>Nautiliales</taxon>
        <taxon>Nautiliaceae</taxon>
        <taxon>Lebetimonas</taxon>
    </lineage>
</organism>
<evidence type="ECO:0000259" key="10">
    <source>
        <dbReference type="PROSITE" id="PS50052"/>
    </source>
</evidence>
<accession>A0A292YFC5</accession>
<evidence type="ECO:0000313" key="11">
    <source>
        <dbReference type="EMBL" id="GAX87755.1"/>
    </source>
</evidence>
<dbReference type="Gene3D" id="3.30.63.10">
    <property type="entry name" value="Guanylate Kinase phosphate binding domain"/>
    <property type="match status" value="1"/>
</dbReference>
<dbReference type="HAMAP" id="MF_00328">
    <property type="entry name" value="Guanylate_kinase"/>
    <property type="match status" value="1"/>
</dbReference>
<dbReference type="Gene3D" id="3.40.50.300">
    <property type="entry name" value="P-loop containing nucleotide triphosphate hydrolases"/>
    <property type="match status" value="1"/>
</dbReference>
<dbReference type="PANTHER" id="PTHR23117">
    <property type="entry name" value="GUANYLATE KINASE-RELATED"/>
    <property type="match status" value="1"/>
</dbReference>
<evidence type="ECO:0000256" key="1">
    <source>
        <dbReference type="ARBA" id="ARBA00005790"/>
    </source>
</evidence>
<evidence type="ECO:0000313" key="12">
    <source>
        <dbReference type="Proteomes" id="UP000217944"/>
    </source>
</evidence>
<dbReference type="AlphaFoldDB" id="A0A292YFC5"/>
<comment type="catalytic activity">
    <reaction evidence="9">
        <text>GMP + ATP = GDP + ADP</text>
        <dbReference type="Rhea" id="RHEA:20780"/>
        <dbReference type="ChEBI" id="CHEBI:30616"/>
        <dbReference type="ChEBI" id="CHEBI:58115"/>
        <dbReference type="ChEBI" id="CHEBI:58189"/>
        <dbReference type="ChEBI" id="CHEBI:456216"/>
        <dbReference type="EC" id="2.7.4.8"/>
    </reaction>
</comment>
<evidence type="ECO:0000256" key="8">
    <source>
        <dbReference type="ARBA" id="ARBA00030128"/>
    </source>
</evidence>
<proteinExistence type="inferred from homology"/>
<dbReference type="EMBL" id="BDME01000002">
    <property type="protein sequence ID" value="GAX87755.1"/>
    <property type="molecule type" value="Genomic_DNA"/>
</dbReference>
<dbReference type="InterPro" id="IPR027417">
    <property type="entry name" value="P-loop_NTPase"/>
</dbReference>
<evidence type="ECO:0000256" key="5">
    <source>
        <dbReference type="ARBA" id="ARBA00022741"/>
    </source>
</evidence>
<comment type="caution">
    <text evidence="11">The sequence shown here is derived from an EMBL/GenBank/DDBJ whole genome shotgun (WGS) entry which is preliminary data.</text>
</comment>
<keyword evidence="6 9" id="KW-0418">Kinase</keyword>
<feature type="binding site" evidence="9">
    <location>
        <begin position="10"/>
        <end position="17"/>
    </location>
    <ligand>
        <name>ATP</name>
        <dbReference type="ChEBI" id="CHEBI:30616"/>
    </ligand>
</feature>
<protein>
    <recommendedName>
        <fullName evidence="3 9">Guanylate kinase</fullName>
        <ecNumber evidence="2 9">2.7.4.8</ecNumber>
    </recommendedName>
    <alternativeName>
        <fullName evidence="8 9">GMP kinase</fullName>
    </alternativeName>
</protein>
<keyword evidence="9" id="KW-0963">Cytoplasm</keyword>
<dbReference type="PROSITE" id="PS50052">
    <property type="entry name" value="GUANYLATE_KINASE_2"/>
    <property type="match status" value="1"/>
</dbReference>
<dbReference type="RefSeq" id="WP_172413506.1">
    <property type="nucleotide sequence ID" value="NZ_BDME01000002.1"/>
</dbReference>
<feature type="domain" description="Guanylate kinase-like" evidence="10">
    <location>
        <begin position="3"/>
        <end position="183"/>
    </location>
</feature>
<keyword evidence="7 9" id="KW-0067">ATP-binding</keyword>
<dbReference type="GO" id="GO:0005524">
    <property type="term" value="F:ATP binding"/>
    <property type="evidence" value="ECO:0007669"/>
    <property type="project" value="UniProtKB-UniRule"/>
</dbReference>
<dbReference type="InterPro" id="IPR008144">
    <property type="entry name" value="Guanylate_kin-like_dom"/>
</dbReference>
<reference evidence="11 12" key="1">
    <citation type="journal article" date="2017" name="Syst. Appl. Microbiol.">
        <title>Lebetimonas natsushimae sp. nov., a novel strictly anaerobic, moderately thermophilic chemoautotroph isolated from a deep-sea hydrothermal vent polychaete nest in the Mid-Okinawa Trough.</title>
        <authorList>
            <person name="Nagata R."/>
            <person name="Takaki Y."/>
            <person name="Tame A."/>
            <person name="Nunoura T."/>
            <person name="Muto H."/>
            <person name="Mino S."/>
            <person name="Sawayama S."/>
            <person name="Takai K."/>
            <person name="Nakagawa S."/>
        </authorList>
    </citation>
    <scope>NUCLEOTIDE SEQUENCE [LARGE SCALE GENOMIC DNA]</scope>
    <source>
        <strain evidence="11 12">HS1857</strain>
    </source>
</reference>
<dbReference type="GO" id="GO:0004385">
    <property type="term" value="F:GMP kinase activity"/>
    <property type="evidence" value="ECO:0007669"/>
    <property type="project" value="UniProtKB-UniRule"/>
</dbReference>
<evidence type="ECO:0000256" key="9">
    <source>
        <dbReference type="HAMAP-Rule" id="MF_00328"/>
    </source>
</evidence>
<dbReference type="CDD" id="cd00071">
    <property type="entry name" value="GMPK"/>
    <property type="match status" value="1"/>
</dbReference>
<dbReference type="Proteomes" id="UP000217944">
    <property type="component" value="Unassembled WGS sequence"/>
</dbReference>
<dbReference type="InterPro" id="IPR020590">
    <property type="entry name" value="Guanylate_kinase_CS"/>
</dbReference>
<dbReference type="GO" id="GO:0005829">
    <property type="term" value="C:cytosol"/>
    <property type="evidence" value="ECO:0007669"/>
    <property type="project" value="TreeGrafter"/>
</dbReference>
<sequence length="205" mass="23578">MKGSILVVSGPSGSGKTSLARSVCEELGDRAYFSISSTTRPMREGEKEGVDYFFVSKEEFLKDIEEGYFLEWAEVHGNFYGTSKRQIDKALNEGKIVFLDIDVQGHENVRKAYPNITTSVFVTTKNEKILIERLKKRGTETEESLKIRLINAYNEMKKIDEYDFLLINDDFEEAKEYLRAVAIASLIKRSKYDVNKFINKWKGNE</sequence>